<accession>G1WKQ9</accession>
<name>G1WKQ9_9ACTN</name>
<dbReference type="HOGENOM" id="CLU_729029_0_0_11"/>
<organism evidence="3 4">
    <name type="scientific">Collinsella tanakaei YIT 12063</name>
    <dbReference type="NCBI Taxonomy" id="742742"/>
    <lineage>
        <taxon>Bacteria</taxon>
        <taxon>Bacillati</taxon>
        <taxon>Actinomycetota</taxon>
        <taxon>Coriobacteriia</taxon>
        <taxon>Coriobacteriales</taxon>
        <taxon>Coriobacteriaceae</taxon>
        <taxon>Collinsella</taxon>
    </lineage>
</organism>
<reference evidence="3 4" key="1">
    <citation type="submission" date="2011-06" db="EMBL/GenBank/DDBJ databases">
        <title>The Genome Sequence of Collinsella tanakaei YIT 12063.</title>
        <authorList>
            <consortium name="The Broad Institute Genome Sequencing Platform"/>
            <person name="Earl A."/>
            <person name="Ward D."/>
            <person name="Feldgarden M."/>
            <person name="Gevers D."/>
            <person name="Morotomi M."/>
            <person name="Young S.K."/>
            <person name="Zeng Q."/>
            <person name="Gargeya S."/>
            <person name="Fitzgerald M."/>
            <person name="Haas B."/>
            <person name="Abouelleil A."/>
            <person name="Alvarado L."/>
            <person name="Arachchi H.M."/>
            <person name="Berlin A."/>
            <person name="Brown A."/>
            <person name="Chapman S.B."/>
            <person name="Chen Z."/>
            <person name="Dunbar C."/>
            <person name="Freedman E."/>
            <person name="Gearin G."/>
            <person name="Gellesch M."/>
            <person name="Goldberg J."/>
            <person name="Griggs A."/>
            <person name="Gujja S."/>
            <person name="Heiman D."/>
            <person name="Howarth C."/>
            <person name="Larson L."/>
            <person name="Lui A."/>
            <person name="MacDonald P.J.P."/>
            <person name="Mehta T."/>
            <person name="Montmayeur A."/>
            <person name="Murphy C."/>
            <person name="Neiman D."/>
            <person name="Pearson M."/>
            <person name="Priest M."/>
            <person name="Roberts A."/>
            <person name="Saif S."/>
            <person name="Shea T."/>
            <person name="Shenoy N."/>
            <person name="Sisk P."/>
            <person name="Stolte C."/>
            <person name="Sykes S."/>
            <person name="Wortman J."/>
            <person name="Nusbaum C."/>
            <person name="Birren B."/>
        </authorList>
    </citation>
    <scope>NUCLEOTIDE SEQUENCE [LARGE SCALE GENOMIC DNA]</scope>
    <source>
        <strain evidence="3 4">YIT 12063</strain>
    </source>
</reference>
<dbReference type="InterPro" id="IPR047928">
    <property type="entry name" value="Perm_prefix_1"/>
</dbReference>
<evidence type="ECO:0000313" key="3">
    <source>
        <dbReference type="EMBL" id="EGX69042.1"/>
    </source>
</evidence>
<keyword evidence="2" id="KW-1133">Transmembrane helix</keyword>
<dbReference type="GeneID" id="62759636"/>
<dbReference type="NCBIfam" id="NF038403">
    <property type="entry name" value="perm_prefix_1"/>
    <property type="match status" value="1"/>
</dbReference>
<dbReference type="AlphaFoldDB" id="G1WKQ9"/>
<feature type="region of interest" description="Disordered" evidence="1">
    <location>
        <begin position="194"/>
        <end position="230"/>
    </location>
</feature>
<dbReference type="eggNOG" id="ENOG5031K02">
    <property type="taxonomic scope" value="Bacteria"/>
</dbReference>
<keyword evidence="2" id="KW-0812">Transmembrane</keyword>
<proteinExistence type="predicted"/>
<dbReference type="EMBL" id="ADLS01000027">
    <property type="protein sequence ID" value="EGX69042.1"/>
    <property type="molecule type" value="Genomic_DNA"/>
</dbReference>
<feature type="transmembrane region" description="Helical" evidence="2">
    <location>
        <begin position="155"/>
        <end position="177"/>
    </location>
</feature>
<dbReference type="RefSeq" id="WP_009141985.1">
    <property type="nucleotide sequence ID" value="NZ_JH126473.1"/>
</dbReference>
<evidence type="ECO:0000256" key="1">
    <source>
        <dbReference type="SAM" id="MobiDB-lite"/>
    </source>
</evidence>
<protein>
    <submittedName>
        <fullName evidence="3">Uncharacterized protein</fullName>
    </submittedName>
</protein>
<dbReference type="OrthoDB" id="1909850at2"/>
<keyword evidence="2" id="KW-0472">Membrane</keyword>
<dbReference type="PATRIC" id="fig|742742.3.peg.1941"/>
<dbReference type="Proteomes" id="UP000004830">
    <property type="component" value="Unassembled WGS sequence"/>
</dbReference>
<sequence length="407" mass="42970">MNEIRMYVEHLFEGRMLTAENIELKEEIYGNLVARYEDYVAGGMDPAEALEKTKASMSSIDDVIEGIDDARETGRADNGDVAKADTAETTALPNAAVAKGASPAQPGTAGETAAMPVAGAPVPPAGFKGDVDEDVASVFSSANAAAPKGKRTRNIVIAAAAGFALFVVVGVGLIYALGAIDRVEDHIDSAATEVQNGGQSASDGDAAAGQQSGQANGQSNSGQGNGASARNKEVVVDADGTVWVDGELGDDIAVAVVSAQPGDISLYAETDPSDAANVESLIRLLPMSEWATDIDVTLGVDVLGLAYREVPDGYDDDSIDLALSYNTMALFCSMPLLNEVRVTVTEADDPMDEDYYVFTRDNAQSRFGVMLSSDMMNEAGWHQLKEDNLYSRKFAENMVDAAEREWK</sequence>
<evidence type="ECO:0000256" key="2">
    <source>
        <dbReference type="SAM" id="Phobius"/>
    </source>
</evidence>
<evidence type="ECO:0000313" key="4">
    <source>
        <dbReference type="Proteomes" id="UP000004830"/>
    </source>
</evidence>
<feature type="compositionally biased region" description="Low complexity" evidence="1">
    <location>
        <begin position="196"/>
        <end position="229"/>
    </location>
</feature>
<comment type="caution">
    <text evidence="3">The sequence shown here is derived from an EMBL/GenBank/DDBJ whole genome shotgun (WGS) entry which is preliminary data.</text>
</comment>
<gene>
    <name evidence="3" type="ORF">HMPREF9452_01960</name>
</gene>
<dbReference type="STRING" id="742742.HMPREF9452_01960"/>
<keyword evidence="4" id="KW-1185">Reference proteome</keyword>